<dbReference type="Gene3D" id="3.30.300.20">
    <property type="match status" value="1"/>
</dbReference>
<dbReference type="SUPFAM" id="SSF82784">
    <property type="entry name" value="OsmC-like"/>
    <property type="match status" value="1"/>
</dbReference>
<organism evidence="2 3">
    <name type="scientific">Pseudoclavibacter terrae</name>
    <dbReference type="NCBI Taxonomy" id="1530195"/>
    <lineage>
        <taxon>Bacteria</taxon>
        <taxon>Bacillati</taxon>
        <taxon>Actinomycetota</taxon>
        <taxon>Actinomycetes</taxon>
        <taxon>Micrococcales</taxon>
        <taxon>Microbacteriaceae</taxon>
        <taxon>Pseudoclavibacter</taxon>
    </lineage>
</organism>
<dbReference type="OrthoDB" id="9797508at2"/>
<proteinExistence type="inferred from homology"/>
<evidence type="ECO:0000256" key="1">
    <source>
        <dbReference type="ARBA" id="ARBA00007378"/>
    </source>
</evidence>
<protein>
    <submittedName>
        <fullName evidence="2">Organic hydroperoxide resistance protein</fullName>
    </submittedName>
</protein>
<dbReference type="Proteomes" id="UP000490386">
    <property type="component" value="Unassembled WGS sequence"/>
</dbReference>
<dbReference type="EMBL" id="WBJX01000002">
    <property type="protein sequence ID" value="KAB1638572.1"/>
    <property type="molecule type" value="Genomic_DNA"/>
</dbReference>
<name>A0A7J5B3I2_9MICO</name>
<keyword evidence="3" id="KW-1185">Reference proteome</keyword>
<evidence type="ECO:0000313" key="2">
    <source>
        <dbReference type="EMBL" id="KAB1638572.1"/>
    </source>
</evidence>
<gene>
    <name evidence="2" type="ORF">F8O03_09350</name>
</gene>
<dbReference type="InterPro" id="IPR015946">
    <property type="entry name" value="KH_dom-like_a/b"/>
</dbReference>
<comment type="similarity">
    <text evidence="1">Belongs to the OsmC/Ohr family.</text>
</comment>
<sequence length="140" mass="14297">MDVLYTAEALSTGQGRDGRVVSSDGTVDLTMAVPKEMGGSGAGSNPEQLFAAGYAACFHSALHAVARGKKLDLGDSSVGGRVQIGPNGEGGFQLAVLLEVVIPNLAHDEAQALADAAHQVCPYSNATRGNIDVTITVSED</sequence>
<dbReference type="InterPro" id="IPR019953">
    <property type="entry name" value="OHR"/>
</dbReference>
<dbReference type="InterPro" id="IPR003718">
    <property type="entry name" value="OsmC/Ohr_fam"/>
</dbReference>
<dbReference type="AlphaFoldDB" id="A0A7J5B3I2"/>
<dbReference type="Gene3D" id="2.20.25.10">
    <property type="match status" value="1"/>
</dbReference>
<dbReference type="InterPro" id="IPR036102">
    <property type="entry name" value="OsmC/Ohrsf"/>
</dbReference>
<evidence type="ECO:0000313" key="3">
    <source>
        <dbReference type="Proteomes" id="UP000490386"/>
    </source>
</evidence>
<accession>A0A7J5B3I2</accession>
<dbReference type="PANTHER" id="PTHR33797:SF2">
    <property type="entry name" value="ORGANIC HYDROPEROXIDE RESISTANCE PROTEIN-LIKE"/>
    <property type="match status" value="1"/>
</dbReference>
<dbReference type="Pfam" id="PF02566">
    <property type="entry name" value="OsmC"/>
    <property type="match status" value="1"/>
</dbReference>
<dbReference type="GO" id="GO:0006979">
    <property type="term" value="P:response to oxidative stress"/>
    <property type="evidence" value="ECO:0007669"/>
    <property type="project" value="InterPro"/>
</dbReference>
<reference evidence="2 3" key="1">
    <citation type="submission" date="2019-09" db="EMBL/GenBank/DDBJ databases">
        <title>Phylogeny of genus Pseudoclavibacter and closely related genus.</title>
        <authorList>
            <person name="Li Y."/>
        </authorList>
    </citation>
    <scope>NUCLEOTIDE SEQUENCE [LARGE SCALE GENOMIC DNA]</scope>
    <source>
        <strain evidence="2 3">THG-MD12</strain>
    </source>
</reference>
<dbReference type="NCBIfam" id="TIGR03561">
    <property type="entry name" value="organ_hyd_perox"/>
    <property type="match status" value="1"/>
</dbReference>
<dbReference type="RefSeq" id="WP_151423590.1">
    <property type="nucleotide sequence ID" value="NZ_CANKVH010000002.1"/>
</dbReference>
<dbReference type="PANTHER" id="PTHR33797">
    <property type="entry name" value="ORGANIC HYDROPEROXIDE RESISTANCE PROTEIN-LIKE"/>
    <property type="match status" value="1"/>
</dbReference>
<comment type="caution">
    <text evidence="2">The sequence shown here is derived from an EMBL/GenBank/DDBJ whole genome shotgun (WGS) entry which is preliminary data.</text>
</comment>